<name>A0AAW0PRE8_9GOBI</name>
<sequence length="187" mass="20909">MSALDRDWTEPKCFRADGLKQAQLFQFVVVMILNSDPDLSAEGKSPKLLASLLGHKHSPSGHTTIRRPSALLLLTTRTTHLAKDQIEIHFTLILARTSHFFTPQSAESHAERWRQRKCAFIRGLKLSAAISISSTQEHISFLNRCQPTTHQRIKSPAAYLESFYIQRCGAVHDSEESGAKSALKSVT</sequence>
<dbReference type="EMBL" id="JBBPFD010000004">
    <property type="protein sequence ID" value="KAK7929297.1"/>
    <property type="molecule type" value="Genomic_DNA"/>
</dbReference>
<dbReference type="AlphaFoldDB" id="A0AAW0PRE8"/>
<protein>
    <submittedName>
        <fullName evidence="1">Uncharacterized protein</fullName>
    </submittedName>
</protein>
<organism evidence="1 2">
    <name type="scientific">Mugilogobius chulae</name>
    <name type="common">yellowstripe goby</name>
    <dbReference type="NCBI Taxonomy" id="88201"/>
    <lineage>
        <taxon>Eukaryota</taxon>
        <taxon>Metazoa</taxon>
        <taxon>Chordata</taxon>
        <taxon>Craniata</taxon>
        <taxon>Vertebrata</taxon>
        <taxon>Euteleostomi</taxon>
        <taxon>Actinopterygii</taxon>
        <taxon>Neopterygii</taxon>
        <taxon>Teleostei</taxon>
        <taxon>Neoteleostei</taxon>
        <taxon>Acanthomorphata</taxon>
        <taxon>Gobiaria</taxon>
        <taxon>Gobiiformes</taxon>
        <taxon>Gobioidei</taxon>
        <taxon>Gobiidae</taxon>
        <taxon>Gobionellinae</taxon>
        <taxon>Mugilogobius</taxon>
    </lineage>
</organism>
<evidence type="ECO:0000313" key="2">
    <source>
        <dbReference type="Proteomes" id="UP001460270"/>
    </source>
</evidence>
<comment type="caution">
    <text evidence="1">The sequence shown here is derived from an EMBL/GenBank/DDBJ whole genome shotgun (WGS) entry which is preliminary data.</text>
</comment>
<gene>
    <name evidence="1" type="ORF">WMY93_005692</name>
</gene>
<dbReference type="Proteomes" id="UP001460270">
    <property type="component" value="Unassembled WGS sequence"/>
</dbReference>
<accession>A0AAW0PRE8</accession>
<keyword evidence="2" id="KW-1185">Reference proteome</keyword>
<reference evidence="2" key="1">
    <citation type="submission" date="2024-04" db="EMBL/GenBank/DDBJ databases">
        <title>Salinicola lusitanus LLJ914,a marine bacterium isolated from the Okinawa Trough.</title>
        <authorList>
            <person name="Li J."/>
        </authorList>
    </citation>
    <scope>NUCLEOTIDE SEQUENCE [LARGE SCALE GENOMIC DNA]</scope>
</reference>
<proteinExistence type="predicted"/>
<evidence type="ECO:0000313" key="1">
    <source>
        <dbReference type="EMBL" id="KAK7929297.1"/>
    </source>
</evidence>